<keyword evidence="3" id="KW-0378">Hydrolase</keyword>
<sequence>MDEKGLLQEIRLKAVRSGGAGGQHVNKVSTKAELTFDVSNSAALTSIEKDRLLLKLSHRLTKDGVLILQADDTRSQHRNKELVKQRFLALVSGALKVQKKRRKSRPTRSSIEKRLKRKKRDALKKAYRKKPNLD</sequence>
<feature type="domain" description="Prokaryotic-type class I peptide chain release factors" evidence="2">
    <location>
        <begin position="8"/>
        <end position="125"/>
    </location>
</feature>
<dbReference type="SUPFAM" id="SSF110916">
    <property type="entry name" value="Peptidyl-tRNA hydrolase domain-like"/>
    <property type="match status" value="1"/>
</dbReference>
<dbReference type="EMBL" id="JABTCG010000004">
    <property type="protein sequence ID" value="MBD0851269.1"/>
    <property type="molecule type" value="Genomic_DNA"/>
</dbReference>
<reference evidence="3 4" key="1">
    <citation type="submission" date="2020-05" db="EMBL/GenBank/DDBJ databases">
        <title>The draft genome sequence of Maribacter arenosus CAU 1321.</title>
        <authorList>
            <person name="Mu L."/>
        </authorList>
    </citation>
    <scope>NUCLEOTIDE SEQUENCE [LARGE SCALE GENOMIC DNA]</scope>
    <source>
        <strain evidence="3 4">CAU 1321</strain>
    </source>
</reference>
<proteinExistence type="predicted"/>
<dbReference type="GO" id="GO:0004045">
    <property type="term" value="F:peptidyl-tRNA hydrolase activity"/>
    <property type="evidence" value="ECO:0007669"/>
    <property type="project" value="UniProtKB-EC"/>
</dbReference>
<feature type="region of interest" description="Disordered" evidence="1">
    <location>
        <begin position="98"/>
        <end position="134"/>
    </location>
</feature>
<dbReference type="PANTHER" id="PTHR47814:SF1">
    <property type="entry name" value="PEPTIDYL-TRNA HYDROLASE ARFB"/>
    <property type="match status" value="1"/>
</dbReference>
<protein>
    <submittedName>
        <fullName evidence="3">Aminoacyl-tRNA hydrolase</fullName>
        <ecNumber evidence="3">3.1.1.29</ecNumber>
    </submittedName>
</protein>
<comment type="caution">
    <text evidence="3">The sequence shown here is derived from an EMBL/GenBank/DDBJ whole genome shotgun (WGS) entry which is preliminary data.</text>
</comment>
<keyword evidence="4" id="KW-1185">Reference proteome</keyword>
<dbReference type="Proteomes" id="UP000598350">
    <property type="component" value="Unassembled WGS sequence"/>
</dbReference>
<accession>A0ABR7VC85</accession>
<dbReference type="EC" id="3.1.1.29" evidence="3"/>
<dbReference type="RefSeq" id="WP_188314398.1">
    <property type="nucleotide sequence ID" value="NZ_JABTCG010000004.1"/>
</dbReference>
<gene>
    <name evidence="3" type="primary">arfB</name>
    <name evidence="3" type="ORF">HPE63_11370</name>
</gene>
<dbReference type="InterPro" id="IPR000352">
    <property type="entry name" value="Pep_chain_release_fac_I"/>
</dbReference>
<evidence type="ECO:0000259" key="2">
    <source>
        <dbReference type="Pfam" id="PF00472"/>
    </source>
</evidence>
<dbReference type="Pfam" id="PF00472">
    <property type="entry name" value="RF-1"/>
    <property type="match status" value="1"/>
</dbReference>
<evidence type="ECO:0000313" key="3">
    <source>
        <dbReference type="EMBL" id="MBD0851269.1"/>
    </source>
</evidence>
<dbReference type="PANTHER" id="PTHR47814">
    <property type="entry name" value="PEPTIDYL-TRNA HYDROLASE ARFB"/>
    <property type="match status" value="1"/>
</dbReference>
<organism evidence="3 4">
    <name type="scientific">Maribacter arenosus</name>
    <dbReference type="NCBI Taxonomy" id="1854708"/>
    <lineage>
        <taxon>Bacteria</taxon>
        <taxon>Pseudomonadati</taxon>
        <taxon>Bacteroidota</taxon>
        <taxon>Flavobacteriia</taxon>
        <taxon>Flavobacteriales</taxon>
        <taxon>Flavobacteriaceae</taxon>
        <taxon>Maribacter</taxon>
    </lineage>
</organism>
<dbReference type="Gene3D" id="3.30.160.20">
    <property type="match status" value="1"/>
</dbReference>
<evidence type="ECO:0000313" key="4">
    <source>
        <dbReference type="Proteomes" id="UP000598350"/>
    </source>
</evidence>
<name>A0ABR7VC85_9FLAO</name>
<dbReference type="NCBIfam" id="NF006718">
    <property type="entry name" value="PRK09256.1"/>
    <property type="match status" value="1"/>
</dbReference>
<evidence type="ECO:0000256" key="1">
    <source>
        <dbReference type="SAM" id="MobiDB-lite"/>
    </source>
</evidence>
<feature type="compositionally biased region" description="Basic residues" evidence="1">
    <location>
        <begin position="114"/>
        <end position="134"/>
    </location>
</feature>